<organism evidence="3 4">
    <name type="scientific">Puccinia coronata f. sp. avenae</name>
    <dbReference type="NCBI Taxonomy" id="200324"/>
    <lineage>
        <taxon>Eukaryota</taxon>
        <taxon>Fungi</taxon>
        <taxon>Dikarya</taxon>
        <taxon>Basidiomycota</taxon>
        <taxon>Pucciniomycotina</taxon>
        <taxon>Pucciniomycetes</taxon>
        <taxon>Pucciniales</taxon>
        <taxon>Pucciniaceae</taxon>
        <taxon>Puccinia</taxon>
    </lineage>
</organism>
<comment type="caution">
    <text evidence="3">The sequence shown here is derived from an EMBL/GenBank/DDBJ whole genome shotgun (WGS) entry which is preliminary data.</text>
</comment>
<accession>A0A2N5UKY7</accession>
<dbReference type="EMBL" id="PGCI01000128">
    <property type="protein sequence ID" value="PLW38431.1"/>
    <property type="molecule type" value="Genomic_DNA"/>
</dbReference>
<dbReference type="InterPro" id="IPR036431">
    <property type="entry name" value="ARID_dom_sf"/>
</dbReference>
<dbReference type="Proteomes" id="UP000235392">
    <property type="component" value="Unassembled WGS sequence"/>
</dbReference>
<dbReference type="Gene3D" id="1.10.150.60">
    <property type="entry name" value="ARID DNA-binding domain"/>
    <property type="match status" value="1"/>
</dbReference>
<reference evidence="3 4" key="1">
    <citation type="submission" date="2017-11" db="EMBL/GenBank/DDBJ databases">
        <title>De novo assembly and phasing of dikaryotic genomes from two isolates of Puccinia coronata f. sp. avenae, the causal agent of oat crown rust.</title>
        <authorList>
            <person name="Miller M.E."/>
            <person name="Zhang Y."/>
            <person name="Omidvar V."/>
            <person name="Sperschneider J."/>
            <person name="Schwessinger B."/>
            <person name="Raley C."/>
            <person name="Palmer J.M."/>
            <person name="Garnica D."/>
            <person name="Upadhyaya N."/>
            <person name="Rathjen J."/>
            <person name="Taylor J.M."/>
            <person name="Park R.F."/>
            <person name="Dodds P.N."/>
            <person name="Hirsch C.D."/>
            <person name="Kianian S.F."/>
            <person name="Figueroa M."/>
        </authorList>
    </citation>
    <scope>NUCLEOTIDE SEQUENCE [LARGE SCALE GENOMIC DNA]</scope>
    <source>
        <strain evidence="3">12SD80</strain>
    </source>
</reference>
<proteinExistence type="predicted"/>
<feature type="domain" description="ARID" evidence="2">
    <location>
        <begin position="75"/>
        <end position="173"/>
    </location>
</feature>
<evidence type="ECO:0000313" key="3">
    <source>
        <dbReference type="EMBL" id="PLW38431.1"/>
    </source>
</evidence>
<gene>
    <name evidence="3" type="ORF">PCASD_10342</name>
</gene>
<dbReference type="PROSITE" id="PS51011">
    <property type="entry name" value="ARID"/>
    <property type="match status" value="1"/>
</dbReference>
<dbReference type="GO" id="GO:0003677">
    <property type="term" value="F:DNA binding"/>
    <property type="evidence" value="ECO:0007669"/>
    <property type="project" value="InterPro"/>
</dbReference>
<sequence length="211" mass="23483">MSHQPRAYWSNAHQPYLQRQPQTTRAPHQADDAPPSMVQSAASPDPPPQLNESNSLNHLPSNAPPYHIAGLLLNTVSPASFMTTVRNVMLRNLHVWSGPPGFRGKELDLFKVWSLCVRAGGFDRVTAGGLWGHIAVEMDDSINPSDPNDLQSAAHELWDLYLTFCLDIEHGFVEVLAKLQEHRRIQAHYIGQLPSQAPSRDFAGPSYNPPR</sequence>
<dbReference type="AlphaFoldDB" id="A0A2N5UKY7"/>
<dbReference type="InterPro" id="IPR001606">
    <property type="entry name" value="ARID_dom"/>
</dbReference>
<feature type="compositionally biased region" description="Polar residues" evidence="1">
    <location>
        <begin position="11"/>
        <end position="26"/>
    </location>
</feature>
<dbReference type="SUPFAM" id="SSF46774">
    <property type="entry name" value="ARID-like"/>
    <property type="match status" value="1"/>
</dbReference>
<evidence type="ECO:0000259" key="2">
    <source>
        <dbReference type="PROSITE" id="PS51011"/>
    </source>
</evidence>
<dbReference type="CDD" id="cd16100">
    <property type="entry name" value="ARID"/>
    <property type="match status" value="1"/>
</dbReference>
<evidence type="ECO:0000256" key="1">
    <source>
        <dbReference type="SAM" id="MobiDB-lite"/>
    </source>
</evidence>
<evidence type="ECO:0000313" key="4">
    <source>
        <dbReference type="Proteomes" id="UP000235392"/>
    </source>
</evidence>
<feature type="compositionally biased region" description="Polar residues" evidence="1">
    <location>
        <begin position="50"/>
        <end position="59"/>
    </location>
</feature>
<name>A0A2N5UKY7_9BASI</name>
<feature type="region of interest" description="Disordered" evidence="1">
    <location>
        <begin position="1"/>
        <end position="59"/>
    </location>
</feature>
<dbReference type="Pfam" id="PF01388">
    <property type="entry name" value="ARID"/>
    <property type="match status" value="1"/>
</dbReference>
<protein>
    <recommendedName>
        <fullName evidence="2">ARID domain-containing protein</fullName>
    </recommendedName>
</protein>